<keyword evidence="1" id="KW-1133">Transmembrane helix</keyword>
<organism evidence="3">
    <name type="scientific">marine sediment metagenome</name>
    <dbReference type="NCBI Taxonomy" id="412755"/>
    <lineage>
        <taxon>unclassified sequences</taxon>
        <taxon>metagenomes</taxon>
        <taxon>ecological metagenomes</taxon>
    </lineage>
</organism>
<dbReference type="InterPro" id="IPR009936">
    <property type="entry name" value="DUF1468"/>
</dbReference>
<sequence>MPRDFWIGLVTLGFAVLYWFEAAKIRISPLDGPVGAAGLPKVLAYALGVLSVLLIGRALLARLRPLPGAGEVAEADTVAERMRPHLRAIGMLAIGLAYLLVVPTFGYALSIAALLMAVSLYIGAGFNLRTVAVAVGGAVFFHLLFVEFLDIPLPRGRLIDSLLALGV</sequence>
<dbReference type="Pfam" id="PF07331">
    <property type="entry name" value="TctB"/>
    <property type="match status" value="1"/>
</dbReference>
<proteinExistence type="predicted"/>
<feature type="transmembrane region" description="Helical" evidence="1">
    <location>
        <begin position="42"/>
        <end position="60"/>
    </location>
</feature>
<keyword evidence="1" id="KW-0812">Transmembrane</keyword>
<comment type="caution">
    <text evidence="3">The sequence shown here is derived from an EMBL/GenBank/DDBJ whole genome shotgun (WGS) entry which is preliminary data.</text>
</comment>
<dbReference type="AlphaFoldDB" id="A0A0F9TF33"/>
<feature type="domain" description="DUF1468" evidence="2">
    <location>
        <begin position="5"/>
        <end position="154"/>
    </location>
</feature>
<gene>
    <name evidence="3" type="ORF">LCGC14_0736720</name>
</gene>
<name>A0A0F9TF33_9ZZZZ</name>
<protein>
    <recommendedName>
        <fullName evidence="2">DUF1468 domain-containing protein</fullName>
    </recommendedName>
</protein>
<evidence type="ECO:0000259" key="2">
    <source>
        <dbReference type="Pfam" id="PF07331"/>
    </source>
</evidence>
<evidence type="ECO:0000313" key="3">
    <source>
        <dbReference type="EMBL" id="KKN40103.1"/>
    </source>
</evidence>
<keyword evidence="1" id="KW-0472">Membrane</keyword>
<feature type="transmembrane region" description="Helical" evidence="1">
    <location>
        <begin position="128"/>
        <end position="149"/>
    </location>
</feature>
<feature type="transmembrane region" description="Helical" evidence="1">
    <location>
        <begin position="89"/>
        <end position="122"/>
    </location>
</feature>
<dbReference type="EMBL" id="LAZR01001724">
    <property type="protein sequence ID" value="KKN40103.1"/>
    <property type="molecule type" value="Genomic_DNA"/>
</dbReference>
<accession>A0A0F9TF33</accession>
<reference evidence="3" key="1">
    <citation type="journal article" date="2015" name="Nature">
        <title>Complex archaea that bridge the gap between prokaryotes and eukaryotes.</title>
        <authorList>
            <person name="Spang A."/>
            <person name="Saw J.H."/>
            <person name="Jorgensen S.L."/>
            <person name="Zaremba-Niedzwiedzka K."/>
            <person name="Martijn J."/>
            <person name="Lind A.E."/>
            <person name="van Eijk R."/>
            <person name="Schleper C."/>
            <person name="Guy L."/>
            <person name="Ettema T.J."/>
        </authorList>
    </citation>
    <scope>NUCLEOTIDE SEQUENCE</scope>
</reference>
<evidence type="ECO:0000256" key="1">
    <source>
        <dbReference type="SAM" id="Phobius"/>
    </source>
</evidence>